<dbReference type="OrthoDB" id="4357141at2759"/>
<protein>
    <recommendedName>
        <fullName evidence="3">DDE-1 domain-containing protein</fullName>
    </recommendedName>
</protein>
<dbReference type="Proteomes" id="UP000800038">
    <property type="component" value="Unassembled WGS sequence"/>
</dbReference>
<name>A0A6A5S9E3_9PLEO</name>
<feature type="non-terminal residue" evidence="1">
    <location>
        <position position="1"/>
    </location>
</feature>
<gene>
    <name evidence="1" type="ORF">EJ02DRAFT_357164</name>
</gene>
<dbReference type="AlphaFoldDB" id="A0A6A5S9E3"/>
<evidence type="ECO:0008006" key="3">
    <source>
        <dbReference type="Google" id="ProtNLM"/>
    </source>
</evidence>
<proteinExistence type="predicted"/>
<evidence type="ECO:0000313" key="1">
    <source>
        <dbReference type="EMBL" id="KAF1937291.1"/>
    </source>
</evidence>
<keyword evidence="2" id="KW-1185">Reference proteome</keyword>
<organism evidence="1 2">
    <name type="scientific">Clathrospora elynae</name>
    <dbReference type="NCBI Taxonomy" id="706981"/>
    <lineage>
        <taxon>Eukaryota</taxon>
        <taxon>Fungi</taxon>
        <taxon>Dikarya</taxon>
        <taxon>Ascomycota</taxon>
        <taxon>Pezizomycotina</taxon>
        <taxon>Dothideomycetes</taxon>
        <taxon>Pleosporomycetidae</taxon>
        <taxon>Pleosporales</taxon>
        <taxon>Diademaceae</taxon>
        <taxon>Clathrospora</taxon>
    </lineage>
</organism>
<reference evidence="1" key="1">
    <citation type="journal article" date="2020" name="Stud. Mycol.">
        <title>101 Dothideomycetes genomes: a test case for predicting lifestyles and emergence of pathogens.</title>
        <authorList>
            <person name="Haridas S."/>
            <person name="Albert R."/>
            <person name="Binder M."/>
            <person name="Bloem J."/>
            <person name="Labutti K."/>
            <person name="Salamov A."/>
            <person name="Andreopoulos B."/>
            <person name="Baker S."/>
            <person name="Barry K."/>
            <person name="Bills G."/>
            <person name="Bluhm B."/>
            <person name="Cannon C."/>
            <person name="Castanera R."/>
            <person name="Culley D."/>
            <person name="Daum C."/>
            <person name="Ezra D."/>
            <person name="Gonzalez J."/>
            <person name="Henrissat B."/>
            <person name="Kuo A."/>
            <person name="Liang C."/>
            <person name="Lipzen A."/>
            <person name="Lutzoni F."/>
            <person name="Magnuson J."/>
            <person name="Mondo S."/>
            <person name="Nolan M."/>
            <person name="Ohm R."/>
            <person name="Pangilinan J."/>
            <person name="Park H.-J."/>
            <person name="Ramirez L."/>
            <person name="Alfaro M."/>
            <person name="Sun H."/>
            <person name="Tritt A."/>
            <person name="Yoshinaga Y."/>
            <person name="Zwiers L.-H."/>
            <person name="Turgeon B."/>
            <person name="Goodwin S."/>
            <person name="Spatafora J."/>
            <person name="Crous P."/>
            <person name="Grigoriev I."/>
        </authorList>
    </citation>
    <scope>NUCLEOTIDE SEQUENCE</scope>
    <source>
        <strain evidence="1">CBS 161.51</strain>
    </source>
</reference>
<dbReference type="EMBL" id="ML976145">
    <property type="protein sequence ID" value="KAF1937291.1"/>
    <property type="molecule type" value="Genomic_DNA"/>
</dbReference>
<sequence length="77" mass="8749">LEFCFENNIILCRLPSHTSQPYDIGPFVPLKTAHRDQVERLNRGGVDTVGKGHFTSLYSPARERALNKRNILARESP</sequence>
<evidence type="ECO:0000313" key="2">
    <source>
        <dbReference type="Proteomes" id="UP000800038"/>
    </source>
</evidence>
<accession>A0A6A5S9E3</accession>